<evidence type="ECO:0000313" key="17">
    <source>
        <dbReference type="EMBL" id="QDT01818.1"/>
    </source>
</evidence>
<evidence type="ECO:0000256" key="9">
    <source>
        <dbReference type="ARBA" id="ARBA00022741"/>
    </source>
</evidence>
<evidence type="ECO:0000256" key="6">
    <source>
        <dbReference type="ARBA" id="ARBA00012102"/>
    </source>
</evidence>
<dbReference type="GO" id="GO:0005737">
    <property type="term" value="C:cytoplasm"/>
    <property type="evidence" value="ECO:0007669"/>
    <property type="project" value="UniProtKB-SubCell"/>
</dbReference>
<evidence type="ECO:0000256" key="15">
    <source>
        <dbReference type="ARBA" id="ARBA00040883"/>
    </source>
</evidence>
<keyword evidence="18" id="KW-1185">Reference proteome</keyword>
<comment type="catalytic activity">
    <reaction evidence="1 16">
        <text>(R)-pantothenate + ATP = (R)-4'-phosphopantothenate + ADP + H(+)</text>
        <dbReference type="Rhea" id="RHEA:16373"/>
        <dbReference type="ChEBI" id="CHEBI:10986"/>
        <dbReference type="ChEBI" id="CHEBI:15378"/>
        <dbReference type="ChEBI" id="CHEBI:29032"/>
        <dbReference type="ChEBI" id="CHEBI:30616"/>
        <dbReference type="ChEBI" id="CHEBI:456216"/>
        <dbReference type="EC" id="2.7.1.33"/>
    </reaction>
</comment>
<keyword evidence="12 16" id="KW-0630">Potassium</keyword>
<dbReference type="InterPro" id="IPR004619">
    <property type="entry name" value="Type_III_PanK"/>
</dbReference>
<feature type="binding site" evidence="16">
    <location>
        <position position="134"/>
    </location>
    <ligand>
        <name>ATP</name>
        <dbReference type="ChEBI" id="CHEBI:30616"/>
    </ligand>
</feature>
<dbReference type="GO" id="GO:0004594">
    <property type="term" value="F:pantothenate kinase activity"/>
    <property type="evidence" value="ECO:0007669"/>
    <property type="project" value="UniProtKB-UniRule"/>
</dbReference>
<feature type="binding site" evidence="16">
    <location>
        <position position="191"/>
    </location>
    <ligand>
        <name>substrate</name>
    </ligand>
</feature>
<name>A0A517N484_9BACT</name>
<dbReference type="UniPathway" id="UPA00241">
    <property type="reaction ID" value="UER00352"/>
</dbReference>
<evidence type="ECO:0000256" key="7">
    <source>
        <dbReference type="ARBA" id="ARBA00022490"/>
    </source>
</evidence>
<evidence type="ECO:0000256" key="13">
    <source>
        <dbReference type="ARBA" id="ARBA00022993"/>
    </source>
</evidence>
<keyword evidence="7 16" id="KW-0963">Cytoplasm</keyword>
<dbReference type="KEGG" id="rlc:K227x_01860"/>
<dbReference type="GO" id="GO:0046872">
    <property type="term" value="F:metal ion binding"/>
    <property type="evidence" value="ECO:0007669"/>
    <property type="project" value="UniProtKB-KW"/>
</dbReference>
<evidence type="ECO:0000256" key="3">
    <source>
        <dbReference type="ARBA" id="ARBA00004496"/>
    </source>
</evidence>
<reference evidence="17 18" key="1">
    <citation type="submission" date="2019-02" db="EMBL/GenBank/DDBJ databases">
        <title>Deep-cultivation of Planctomycetes and their phenomic and genomic characterization uncovers novel biology.</title>
        <authorList>
            <person name="Wiegand S."/>
            <person name="Jogler M."/>
            <person name="Boedeker C."/>
            <person name="Pinto D."/>
            <person name="Vollmers J."/>
            <person name="Rivas-Marin E."/>
            <person name="Kohn T."/>
            <person name="Peeters S.H."/>
            <person name="Heuer A."/>
            <person name="Rast P."/>
            <person name="Oberbeckmann S."/>
            <person name="Bunk B."/>
            <person name="Jeske O."/>
            <person name="Meyerdierks A."/>
            <person name="Storesund J.E."/>
            <person name="Kallscheuer N."/>
            <person name="Luecker S."/>
            <person name="Lage O.M."/>
            <person name="Pohl T."/>
            <person name="Merkel B.J."/>
            <person name="Hornburger P."/>
            <person name="Mueller R.-W."/>
            <person name="Bruemmer F."/>
            <person name="Labrenz M."/>
            <person name="Spormann A.M."/>
            <person name="Op den Camp H."/>
            <person name="Overmann J."/>
            <person name="Amann R."/>
            <person name="Jetten M.S.M."/>
            <person name="Mascher T."/>
            <person name="Medema M.H."/>
            <person name="Devos D.P."/>
            <person name="Kaster A.-K."/>
            <person name="Ovreas L."/>
            <person name="Rohde M."/>
            <person name="Galperin M.Y."/>
            <person name="Jogler C."/>
        </authorList>
    </citation>
    <scope>NUCLEOTIDE SEQUENCE [LARGE SCALE GENOMIC DNA]</scope>
    <source>
        <strain evidence="17 18">K22_7</strain>
    </source>
</reference>
<dbReference type="AlphaFoldDB" id="A0A517N484"/>
<dbReference type="Gene3D" id="3.30.420.40">
    <property type="match status" value="1"/>
</dbReference>
<dbReference type="InterPro" id="IPR043129">
    <property type="entry name" value="ATPase_NBD"/>
</dbReference>
<evidence type="ECO:0000256" key="16">
    <source>
        <dbReference type="HAMAP-Rule" id="MF_01274"/>
    </source>
</evidence>
<comment type="function">
    <text evidence="16">Catalyzes the phosphorylation of pantothenate (Pan), the first step in CoA biosynthesis.</text>
</comment>
<proteinExistence type="inferred from homology"/>
<feature type="active site" description="Proton acceptor" evidence="16">
    <location>
        <position position="107"/>
    </location>
</feature>
<accession>A0A517N484</accession>
<keyword evidence="10 16" id="KW-0418">Kinase</keyword>
<evidence type="ECO:0000256" key="10">
    <source>
        <dbReference type="ARBA" id="ARBA00022777"/>
    </source>
</evidence>
<dbReference type="NCBIfam" id="TIGR00671">
    <property type="entry name" value="baf"/>
    <property type="match status" value="1"/>
</dbReference>
<evidence type="ECO:0000256" key="4">
    <source>
        <dbReference type="ARBA" id="ARBA00005225"/>
    </source>
</evidence>
<dbReference type="SUPFAM" id="SSF53067">
    <property type="entry name" value="Actin-like ATPase domain"/>
    <property type="match status" value="2"/>
</dbReference>
<keyword evidence="13 16" id="KW-0173">Coenzyme A biosynthesis</keyword>
<comment type="cofactor">
    <cofactor evidence="2">
        <name>K(+)</name>
        <dbReference type="ChEBI" id="CHEBI:29103"/>
    </cofactor>
</comment>
<comment type="pathway">
    <text evidence="4 16">Cofactor biosynthesis; coenzyme A biosynthesis; CoA from (R)-pantothenate: step 1/5.</text>
</comment>
<dbReference type="CDD" id="cd24015">
    <property type="entry name" value="ASKHA_NBD_PanK-III"/>
    <property type="match status" value="1"/>
</dbReference>
<dbReference type="Proteomes" id="UP000318538">
    <property type="component" value="Chromosome"/>
</dbReference>
<feature type="binding site" evidence="16">
    <location>
        <position position="131"/>
    </location>
    <ligand>
        <name>K(+)</name>
        <dbReference type="ChEBI" id="CHEBI:29103"/>
    </ligand>
</feature>
<comment type="cofactor">
    <cofactor evidence="16">
        <name>NH4(+)</name>
        <dbReference type="ChEBI" id="CHEBI:28938"/>
    </cofactor>
    <cofactor evidence="16">
        <name>K(+)</name>
        <dbReference type="ChEBI" id="CHEBI:29103"/>
    </cofactor>
    <text evidence="16">A monovalent cation. Ammonium or potassium.</text>
</comment>
<keyword evidence="16" id="KW-0479">Metal-binding</keyword>
<evidence type="ECO:0000256" key="14">
    <source>
        <dbReference type="ARBA" id="ARBA00038036"/>
    </source>
</evidence>
<organism evidence="17 18">
    <name type="scientific">Rubripirellula lacrimiformis</name>
    <dbReference type="NCBI Taxonomy" id="1930273"/>
    <lineage>
        <taxon>Bacteria</taxon>
        <taxon>Pseudomonadati</taxon>
        <taxon>Planctomycetota</taxon>
        <taxon>Planctomycetia</taxon>
        <taxon>Pirellulales</taxon>
        <taxon>Pirellulaceae</taxon>
        <taxon>Rubripirellula</taxon>
    </lineage>
</organism>
<evidence type="ECO:0000256" key="12">
    <source>
        <dbReference type="ARBA" id="ARBA00022958"/>
    </source>
</evidence>
<comment type="similarity">
    <text evidence="14 16">Belongs to the type III pantothenate kinase family.</text>
</comment>
<evidence type="ECO:0000313" key="18">
    <source>
        <dbReference type="Proteomes" id="UP000318538"/>
    </source>
</evidence>
<feature type="binding site" evidence="16">
    <location>
        <begin position="11"/>
        <end position="18"/>
    </location>
    <ligand>
        <name>ATP</name>
        <dbReference type="ChEBI" id="CHEBI:30616"/>
    </ligand>
</feature>
<keyword evidence="8 16" id="KW-0808">Transferase</keyword>
<dbReference type="EMBL" id="CP036525">
    <property type="protein sequence ID" value="QDT01818.1"/>
    <property type="molecule type" value="Genomic_DNA"/>
</dbReference>
<dbReference type="Pfam" id="PF03309">
    <property type="entry name" value="Pan_kinase"/>
    <property type="match status" value="1"/>
</dbReference>
<gene>
    <name evidence="16 17" type="primary">coaX</name>
    <name evidence="17" type="ORF">K227x_01860</name>
</gene>
<sequence>MRLTACTVAVDVGNTAVKLAVRQGDSIIDHWIAISCSDWHQRTVEWVRDRLGCKDTHWRIGSVHRGAAQRLMETVDRTAPDAKIDLVTFRDVPMEVAVDSPERLGIDRLLGAYAAYQTWGRSAAAPMVVVDAGSAVTVDWVDAKGCFCGGAILPGLSLQSRALATGTDALPDIQWSDRALQGDVPLPAKNTADAIYAGVLIGVASAIDGLTRRYIDAAAGHWMATASSKMAPGKMGASAMDAVGGKEVAESVPQPDAGSVLLVLTGGDSATLSPYVQYRHHQKSNLVCRGLLNLPHL</sequence>
<protein>
    <recommendedName>
        <fullName evidence="15 16">Type III pantothenate kinase</fullName>
        <ecNumber evidence="6 16">2.7.1.33</ecNumber>
    </recommendedName>
    <alternativeName>
        <fullName evidence="16">PanK-III</fullName>
    </alternativeName>
    <alternativeName>
        <fullName evidence="16">Pantothenic acid kinase</fullName>
    </alternativeName>
</protein>
<dbReference type="PANTHER" id="PTHR34265:SF1">
    <property type="entry name" value="TYPE III PANTOTHENATE KINASE"/>
    <property type="match status" value="1"/>
</dbReference>
<keyword evidence="9 16" id="KW-0547">Nucleotide-binding</keyword>
<evidence type="ECO:0000256" key="11">
    <source>
        <dbReference type="ARBA" id="ARBA00022840"/>
    </source>
</evidence>
<keyword evidence="11 16" id="KW-0067">ATP-binding</keyword>
<dbReference type="HAMAP" id="MF_01274">
    <property type="entry name" value="Pantothen_kinase_3"/>
    <property type="match status" value="1"/>
</dbReference>
<comment type="subunit">
    <text evidence="5 16">Homodimer.</text>
</comment>
<comment type="subcellular location">
    <subcellularLocation>
        <location evidence="3 16">Cytoplasm</location>
    </subcellularLocation>
</comment>
<evidence type="ECO:0000256" key="8">
    <source>
        <dbReference type="ARBA" id="ARBA00022679"/>
    </source>
</evidence>
<dbReference type="EC" id="2.7.1.33" evidence="6 16"/>
<feature type="binding site" evidence="16">
    <location>
        <begin position="105"/>
        <end position="108"/>
    </location>
    <ligand>
        <name>substrate</name>
    </ligand>
</feature>
<evidence type="ECO:0000256" key="1">
    <source>
        <dbReference type="ARBA" id="ARBA00001206"/>
    </source>
</evidence>
<evidence type="ECO:0000256" key="5">
    <source>
        <dbReference type="ARBA" id="ARBA00011738"/>
    </source>
</evidence>
<evidence type="ECO:0000256" key="2">
    <source>
        <dbReference type="ARBA" id="ARBA00001958"/>
    </source>
</evidence>
<dbReference type="GO" id="GO:0005524">
    <property type="term" value="F:ATP binding"/>
    <property type="evidence" value="ECO:0007669"/>
    <property type="project" value="UniProtKB-UniRule"/>
</dbReference>
<dbReference type="PANTHER" id="PTHR34265">
    <property type="entry name" value="TYPE III PANTOTHENATE KINASE"/>
    <property type="match status" value="1"/>
</dbReference>
<dbReference type="GO" id="GO:0015937">
    <property type="term" value="P:coenzyme A biosynthetic process"/>
    <property type="evidence" value="ECO:0007669"/>
    <property type="project" value="UniProtKB-UniRule"/>
</dbReference>
<comment type="caution">
    <text evidence="16">Lacks conserved residue(s) required for the propagation of feature annotation.</text>
</comment>